<accession>A0A9P5PVC2</accession>
<feature type="chain" id="PRO_5040488592" evidence="1">
    <location>
        <begin position="23"/>
        <end position="227"/>
    </location>
</feature>
<evidence type="ECO:0000313" key="2">
    <source>
        <dbReference type="EMBL" id="KAF9068755.1"/>
    </source>
</evidence>
<protein>
    <submittedName>
        <fullName evidence="2">Uncharacterized protein</fullName>
    </submittedName>
</protein>
<dbReference type="EMBL" id="JADNRY010000057">
    <property type="protein sequence ID" value="KAF9068755.1"/>
    <property type="molecule type" value="Genomic_DNA"/>
</dbReference>
<dbReference type="OrthoDB" id="3362711at2759"/>
<comment type="caution">
    <text evidence="2">The sequence shown here is derived from an EMBL/GenBank/DDBJ whole genome shotgun (WGS) entry which is preliminary data.</text>
</comment>
<gene>
    <name evidence="2" type="ORF">BDP27DRAFT_768715</name>
</gene>
<reference evidence="2" key="1">
    <citation type="submission" date="2020-11" db="EMBL/GenBank/DDBJ databases">
        <authorList>
            <consortium name="DOE Joint Genome Institute"/>
            <person name="Ahrendt S."/>
            <person name="Riley R."/>
            <person name="Andreopoulos W."/>
            <person name="Labutti K."/>
            <person name="Pangilinan J."/>
            <person name="Ruiz-Duenas F.J."/>
            <person name="Barrasa J.M."/>
            <person name="Sanchez-Garcia M."/>
            <person name="Camarero S."/>
            <person name="Miyauchi S."/>
            <person name="Serrano A."/>
            <person name="Linde D."/>
            <person name="Babiker R."/>
            <person name="Drula E."/>
            <person name="Ayuso-Fernandez I."/>
            <person name="Pacheco R."/>
            <person name="Padilla G."/>
            <person name="Ferreira P."/>
            <person name="Barriuso J."/>
            <person name="Kellner H."/>
            <person name="Castanera R."/>
            <person name="Alfaro M."/>
            <person name="Ramirez L."/>
            <person name="Pisabarro A.G."/>
            <person name="Kuo A."/>
            <person name="Tritt A."/>
            <person name="Lipzen A."/>
            <person name="He G."/>
            <person name="Yan M."/>
            <person name="Ng V."/>
            <person name="Cullen D."/>
            <person name="Martin F."/>
            <person name="Rosso M.-N."/>
            <person name="Henrissat B."/>
            <person name="Hibbett D."/>
            <person name="Martinez A.T."/>
            <person name="Grigoriev I.V."/>
        </authorList>
    </citation>
    <scope>NUCLEOTIDE SEQUENCE</scope>
    <source>
        <strain evidence="2">AH 40177</strain>
    </source>
</reference>
<dbReference type="Proteomes" id="UP000772434">
    <property type="component" value="Unassembled WGS sequence"/>
</dbReference>
<evidence type="ECO:0000256" key="1">
    <source>
        <dbReference type="SAM" id="SignalP"/>
    </source>
</evidence>
<organism evidence="2 3">
    <name type="scientific">Rhodocollybia butyracea</name>
    <dbReference type="NCBI Taxonomy" id="206335"/>
    <lineage>
        <taxon>Eukaryota</taxon>
        <taxon>Fungi</taxon>
        <taxon>Dikarya</taxon>
        <taxon>Basidiomycota</taxon>
        <taxon>Agaricomycotina</taxon>
        <taxon>Agaricomycetes</taxon>
        <taxon>Agaricomycetidae</taxon>
        <taxon>Agaricales</taxon>
        <taxon>Marasmiineae</taxon>
        <taxon>Omphalotaceae</taxon>
        <taxon>Rhodocollybia</taxon>
    </lineage>
</organism>
<name>A0A9P5PVC2_9AGAR</name>
<keyword evidence="3" id="KW-1185">Reference proteome</keyword>
<keyword evidence="1" id="KW-0732">Signal</keyword>
<dbReference type="AlphaFoldDB" id="A0A9P5PVC2"/>
<proteinExistence type="predicted"/>
<evidence type="ECO:0000313" key="3">
    <source>
        <dbReference type="Proteomes" id="UP000772434"/>
    </source>
</evidence>
<sequence>MSLPLGFILALATSLFWSPVQGIAPINVPACTFQLPSPLNANSLGQSPCQVAGYLGAVCTSAGVFTISPVDAALEYFLPATNADSCTCSNVYYSLLSACAACQGAVHRIWSAYSSNCSTVYTGYPNPVPPETAIPHWAFQSYVEPGATFNIDLAVAQGGEFYFHPCTSDNMHFRYPRNHCPWFIKEKIGGWADSRWCSWRSCFPFSFGCRCGILSSSRTTESISPAE</sequence>
<feature type="signal peptide" evidence="1">
    <location>
        <begin position="1"/>
        <end position="22"/>
    </location>
</feature>